<feature type="domain" description="Glutamine amidotransferase" evidence="13">
    <location>
        <begin position="10"/>
        <end position="205"/>
    </location>
</feature>
<dbReference type="InterPro" id="IPR010139">
    <property type="entry name" value="Imidazole-glycPsynth_HisH"/>
</dbReference>
<evidence type="ECO:0000256" key="8">
    <source>
        <dbReference type="ARBA" id="ARBA00025299"/>
    </source>
</evidence>
<dbReference type="EC" id="3.5.1.2" evidence="11"/>
<evidence type="ECO:0000256" key="4">
    <source>
        <dbReference type="ARBA" id="ARBA00022801"/>
    </source>
</evidence>
<dbReference type="InterPro" id="IPR017926">
    <property type="entry name" value="GATASE"/>
</dbReference>
<evidence type="ECO:0000256" key="11">
    <source>
        <dbReference type="HAMAP-Rule" id="MF_00278"/>
    </source>
</evidence>
<evidence type="ECO:0000256" key="10">
    <source>
        <dbReference type="ARBA" id="ARBA00049534"/>
    </source>
</evidence>
<feature type="active site" description="Nucleophile" evidence="11 12">
    <location>
        <position position="85"/>
    </location>
</feature>
<accession>A0A543AK05</accession>
<keyword evidence="14" id="KW-0808">Transferase</keyword>
<evidence type="ECO:0000256" key="5">
    <source>
        <dbReference type="ARBA" id="ARBA00022962"/>
    </source>
</evidence>
<evidence type="ECO:0000256" key="6">
    <source>
        <dbReference type="ARBA" id="ARBA00023102"/>
    </source>
</evidence>
<dbReference type="EMBL" id="VFOU01000002">
    <property type="protein sequence ID" value="TQL72917.1"/>
    <property type="molecule type" value="Genomic_DNA"/>
</dbReference>
<comment type="catalytic activity">
    <reaction evidence="10 11">
        <text>L-glutamine + H2O = L-glutamate + NH4(+)</text>
        <dbReference type="Rhea" id="RHEA:15889"/>
        <dbReference type="ChEBI" id="CHEBI:15377"/>
        <dbReference type="ChEBI" id="CHEBI:28938"/>
        <dbReference type="ChEBI" id="CHEBI:29985"/>
        <dbReference type="ChEBI" id="CHEBI:58359"/>
        <dbReference type="EC" id="3.5.1.2"/>
    </reaction>
</comment>
<dbReference type="GO" id="GO:0004359">
    <property type="term" value="F:glutaminase activity"/>
    <property type="evidence" value="ECO:0007669"/>
    <property type="project" value="UniProtKB-EC"/>
</dbReference>
<dbReference type="RefSeq" id="WP_141866391.1">
    <property type="nucleotide sequence ID" value="NZ_BAABAN010000005.1"/>
</dbReference>
<comment type="pathway">
    <text evidence="1 11">Amino-acid biosynthesis; L-histidine biosynthesis; L-histidine from 5-phospho-alpha-D-ribose 1-diphosphate: step 5/9.</text>
</comment>
<reference evidence="14 15" key="1">
    <citation type="submission" date="2019-06" db="EMBL/GenBank/DDBJ databases">
        <title>Sequencing the genomes of 1000 actinobacteria strains.</title>
        <authorList>
            <person name="Klenk H.-P."/>
        </authorList>
    </citation>
    <scope>NUCLEOTIDE SEQUENCE [LARGE SCALE GENOMIC DNA]</scope>
    <source>
        <strain evidence="14 15">DSM 24083</strain>
    </source>
</reference>
<organism evidence="14 15">
    <name type="scientific">Enteractinococcus coprophilus</name>
    <dbReference type="NCBI Taxonomy" id="1027633"/>
    <lineage>
        <taxon>Bacteria</taxon>
        <taxon>Bacillati</taxon>
        <taxon>Actinomycetota</taxon>
        <taxon>Actinomycetes</taxon>
        <taxon>Micrococcales</taxon>
        <taxon>Micrococcaceae</taxon>
    </lineage>
</organism>
<dbReference type="GO" id="GO:0005737">
    <property type="term" value="C:cytoplasm"/>
    <property type="evidence" value="ECO:0007669"/>
    <property type="project" value="UniProtKB-SubCell"/>
</dbReference>
<evidence type="ECO:0000313" key="14">
    <source>
        <dbReference type="EMBL" id="TQL72917.1"/>
    </source>
</evidence>
<evidence type="ECO:0000259" key="13">
    <source>
        <dbReference type="Pfam" id="PF00117"/>
    </source>
</evidence>
<dbReference type="GO" id="GO:0000105">
    <property type="term" value="P:L-histidine biosynthetic process"/>
    <property type="evidence" value="ECO:0007669"/>
    <property type="project" value="UniProtKB-UniRule"/>
</dbReference>
<dbReference type="GO" id="GO:0000107">
    <property type="term" value="F:imidazoleglycerol-phosphate synthase activity"/>
    <property type="evidence" value="ECO:0007669"/>
    <property type="project" value="UniProtKB-UniRule"/>
</dbReference>
<protein>
    <recommendedName>
        <fullName evidence="11">Imidazole glycerol phosphate synthase subunit HisH</fullName>
        <ecNumber evidence="11">4.3.2.10</ecNumber>
    </recommendedName>
    <alternativeName>
        <fullName evidence="11">IGP synthase glutaminase subunit</fullName>
        <ecNumber evidence="11">3.5.1.2</ecNumber>
    </alternativeName>
    <alternativeName>
        <fullName evidence="11">IGP synthase subunit HisH</fullName>
    </alternativeName>
    <alternativeName>
        <fullName evidence="11">ImGP synthase subunit HisH</fullName>
        <shortName evidence="11">IGPS subunit HisH</shortName>
    </alternativeName>
</protein>
<dbReference type="EC" id="4.3.2.10" evidence="11"/>
<dbReference type="AlphaFoldDB" id="A0A543AK05"/>
<comment type="subunit">
    <text evidence="2 11">Heterodimer of HisH and HisF.</text>
</comment>
<comment type="caution">
    <text evidence="14">The sequence shown here is derived from an EMBL/GenBank/DDBJ whole genome shotgun (WGS) entry which is preliminary data.</text>
</comment>
<evidence type="ECO:0000256" key="1">
    <source>
        <dbReference type="ARBA" id="ARBA00005091"/>
    </source>
</evidence>
<dbReference type="OrthoDB" id="9807137at2"/>
<dbReference type="PIRSF" id="PIRSF000495">
    <property type="entry name" value="Amidotransf_hisH"/>
    <property type="match status" value="1"/>
</dbReference>
<dbReference type="NCBIfam" id="TIGR01855">
    <property type="entry name" value="IMP_synth_hisH"/>
    <property type="match status" value="1"/>
</dbReference>
<comment type="catalytic activity">
    <reaction evidence="9 11">
        <text>5-[(5-phospho-1-deoxy-D-ribulos-1-ylimino)methylamino]-1-(5-phospho-beta-D-ribosyl)imidazole-4-carboxamide + L-glutamine = D-erythro-1-(imidazol-4-yl)glycerol 3-phosphate + 5-amino-1-(5-phospho-beta-D-ribosyl)imidazole-4-carboxamide + L-glutamate + H(+)</text>
        <dbReference type="Rhea" id="RHEA:24793"/>
        <dbReference type="ChEBI" id="CHEBI:15378"/>
        <dbReference type="ChEBI" id="CHEBI:29985"/>
        <dbReference type="ChEBI" id="CHEBI:58278"/>
        <dbReference type="ChEBI" id="CHEBI:58359"/>
        <dbReference type="ChEBI" id="CHEBI:58475"/>
        <dbReference type="ChEBI" id="CHEBI:58525"/>
        <dbReference type="EC" id="4.3.2.10"/>
    </reaction>
</comment>
<keyword evidence="11" id="KW-0963">Cytoplasm</keyword>
<dbReference type="SUPFAM" id="SSF52317">
    <property type="entry name" value="Class I glutamine amidotransferase-like"/>
    <property type="match status" value="1"/>
</dbReference>
<comment type="function">
    <text evidence="8 11">IGPS catalyzes the conversion of PRFAR and glutamine to IGP, AICAR and glutamate. The HisH subunit catalyzes the hydrolysis of glutamine to glutamate and ammonia as part of the synthesis of IGP and AICAR. The resulting ammonia molecule is channeled to the active site of HisF.</text>
</comment>
<keyword evidence="3 11" id="KW-0028">Amino-acid biosynthesis</keyword>
<feature type="active site" evidence="11 12">
    <location>
        <position position="193"/>
    </location>
</feature>
<sequence length="212" mass="22739">MSQANPVVAVADYGIGNLGSLVNALEYVGADVLVTSQGQSLLAADGMILPGNGAFGASKKAMERLSIPRWVGQRVAGGRPVLGICVGHQYLFDSSEEFGNHDGMGEWPGTVKKLPTDAVPHIGWSEVRPAIDSTLFAGLENERYYFSHSYAVLDWEFDQSIESMVPPQVSWGHHNGDFIAAVENGPLAGVQFHPELSGRAGLTVLQNWIGTF</sequence>
<gene>
    <name evidence="11" type="primary">hisH</name>
    <name evidence="14" type="ORF">FB556_1590</name>
</gene>
<keyword evidence="15" id="KW-1185">Reference proteome</keyword>
<dbReference type="GO" id="GO:0016829">
    <property type="term" value="F:lyase activity"/>
    <property type="evidence" value="ECO:0007669"/>
    <property type="project" value="UniProtKB-KW"/>
</dbReference>
<feature type="active site" evidence="11 12">
    <location>
        <position position="195"/>
    </location>
</feature>
<dbReference type="PANTHER" id="PTHR42701:SF1">
    <property type="entry name" value="IMIDAZOLE GLYCEROL PHOSPHATE SYNTHASE SUBUNIT HISH"/>
    <property type="match status" value="1"/>
</dbReference>
<evidence type="ECO:0000313" key="15">
    <source>
        <dbReference type="Proteomes" id="UP000319746"/>
    </source>
</evidence>
<dbReference type="InterPro" id="IPR029062">
    <property type="entry name" value="Class_I_gatase-like"/>
</dbReference>
<dbReference type="HAMAP" id="MF_00278">
    <property type="entry name" value="HisH"/>
    <property type="match status" value="1"/>
</dbReference>
<dbReference type="PROSITE" id="PS51273">
    <property type="entry name" value="GATASE_TYPE_1"/>
    <property type="match status" value="1"/>
</dbReference>
<evidence type="ECO:0000256" key="12">
    <source>
        <dbReference type="PIRSR" id="PIRSR000495-1"/>
    </source>
</evidence>
<keyword evidence="7 11" id="KW-0456">Lyase</keyword>
<evidence type="ECO:0000256" key="9">
    <source>
        <dbReference type="ARBA" id="ARBA00047838"/>
    </source>
</evidence>
<keyword evidence="6 11" id="KW-0368">Histidine biosynthesis</keyword>
<evidence type="ECO:0000256" key="2">
    <source>
        <dbReference type="ARBA" id="ARBA00011152"/>
    </source>
</evidence>
<dbReference type="Pfam" id="PF00117">
    <property type="entry name" value="GATase"/>
    <property type="match status" value="1"/>
</dbReference>
<keyword evidence="4 11" id="KW-0378">Hydrolase</keyword>
<dbReference type="UniPathway" id="UPA00031">
    <property type="reaction ID" value="UER00010"/>
</dbReference>
<dbReference type="Gene3D" id="3.40.50.880">
    <property type="match status" value="1"/>
</dbReference>
<proteinExistence type="inferred from homology"/>
<keyword evidence="5 11" id="KW-0315">Glutamine amidotransferase</keyword>
<evidence type="ECO:0000256" key="3">
    <source>
        <dbReference type="ARBA" id="ARBA00022605"/>
    </source>
</evidence>
<evidence type="ECO:0000256" key="7">
    <source>
        <dbReference type="ARBA" id="ARBA00023239"/>
    </source>
</evidence>
<dbReference type="Proteomes" id="UP000319746">
    <property type="component" value="Unassembled WGS sequence"/>
</dbReference>
<comment type="subcellular location">
    <subcellularLocation>
        <location evidence="11">Cytoplasm</location>
    </subcellularLocation>
</comment>
<name>A0A543AK05_9MICC</name>
<dbReference type="PANTHER" id="PTHR42701">
    <property type="entry name" value="IMIDAZOLE GLYCEROL PHOSPHATE SYNTHASE SUBUNIT HISH"/>
    <property type="match status" value="1"/>
</dbReference>